<dbReference type="PANTHER" id="PTHR30349">
    <property type="entry name" value="PHAGE INTEGRASE-RELATED"/>
    <property type="match status" value="1"/>
</dbReference>
<dbReference type="Gene3D" id="1.10.443.10">
    <property type="entry name" value="Intergrase catalytic core"/>
    <property type="match status" value="1"/>
</dbReference>
<dbReference type="EMBL" id="EU662164">
    <property type="protein sequence ID" value="ACD75440.1"/>
    <property type="molecule type" value="Genomic_DNA"/>
</dbReference>
<dbReference type="PANTHER" id="PTHR30349:SF64">
    <property type="entry name" value="PROPHAGE INTEGRASE INTD-RELATED"/>
    <property type="match status" value="1"/>
</dbReference>
<dbReference type="Pfam" id="PF00589">
    <property type="entry name" value="Phage_integrase"/>
    <property type="match status" value="1"/>
</dbReference>
<evidence type="ECO:0000256" key="2">
    <source>
        <dbReference type="ARBA" id="ARBA00023172"/>
    </source>
</evidence>
<dbReference type="SUPFAM" id="SSF56349">
    <property type="entry name" value="DNA breaking-rejoining enzymes"/>
    <property type="match status" value="1"/>
</dbReference>
<comment type="similarity">
    <text evidence="1">Belongs to the 'phage' integrase family.</text>
</comment>
<dbReference type="InterPro" id="IPR013762">
    <property type="entry name" value="Integrase-like_cat_sf"/>
</dbReference>
<dbReference type="GO" id="GO:0006310">
    <property type="term" value="P:DNA recombination"/>
    <property type="evidence" value="ECO:0007669"/>
    <property type="project" value="UniProtKB-KW"/>
</dbReference>
<organism evidence="4">
    <name type="scientific">uncultured virus</name>
    <dbReference type="NCBI Taxonomy" id="340016"/>
    <lineage>
        <taxon>Viruses</taxon>
        <taxon>environmental samples</taxon>
    </lineage>
</organism>
<protein>
    <submittedName>
        <fullName evidence="4">AMDV4_11</fullName>
    </submittedName>
</protein>
<dbReference type="InterPro" id="IPR011010">
    <property type="entry name" value="DNA_brk_join_enz"/>
</dbReference>
<dbReference type="GO" id="GO:0015074">
    <property type="term" value="P:DNA integration"/>
    <property type="evidence" value="ECO:0007669"/>
    <property type="project" value="InterPro"/>
</dbReference>
<proteinExistence type="inferred from homology"/>
<dbReference type="PROSITE" id="PS51898">
    <property type="entry name" value="TYR_RECOMBINASE"/>
    <property type="match status" value="1"/>
</dbReference>
<evidence type="ECO:0000256" key="1">
    <source>
        <dbReference type="ARBA" id="ARBA00008857"/>
    </source>
</evidence>
<evidence type="ECO:0000259" key="3">
    <source>
        <dbReference type="PROSITE" id="PS51898"/>
    </source>
</evidence>
<dbReference type="InterPro" id="IPR050090">
    <property type="entry name" value="Tyrosine_recombinase_XerCD"/>
</dbReference>
<evidence type="ECO:0000313" key="4">
    <source>
        <dbReference type="EMBL" id="ACD75440.1"/>
    </source>
</evidence>
<accession>B3GAN2</accession>
<sequence>MPLPVPRSMMIQSSGRSLSIDFFSDEEVQKIFLEISEKIVEDKRRSEKHKRYFLLVQFLYRTGARIDEVLIVKPSDINLGTNSIRMKTLKQGKDKNGIQREKYRIIPLHSELRDAYMQYLLDMNISTKSEDPLFPMSRQVVDLYFKKMQDKLGFKVHAHKFRHTFAVKAIMDNVPLNVLQQWLGHSSIFTTSIYTQITGMDTSEFMGRIR</sequence>
<dbReference type="GO" id="GO:0003677">
    <property type="term" value="F:DNA binding"/>
    <property type="evidence" value="ECO:0007669"/>
    <property type="project" value="InterPro"/>
</dbReference>
<dbReference type="CDD" id="cd00397">
    <property type="entry name" value="DNA_BRE_C"/>
    <property type="match status" value="1"/>
</dbReference>
<name>B3GAN2_9VIRU</name>
<keyword evidence="2" id="KW-0233">DNA recombination</keyword>
<reference evidence="4" key="1">
    <citation type="submission" date="2008-04" db="EMBL/GenBank/DDBJ databases">
        <title>Virus population dynamics and acquired virus resistance in natural microbial communities.</title>
        <authorList>
            <person name="Andersson A.A."/>
            <person name="Banfield J.F."/>
        </authorList>
    </citation>
    <scope>NUCLEOTIDE SEQUENCE</scope>
</reference>
<feature type="domain" description="Tyr recombinase" evidence="3">
    <location>
        <begin position="18"/>
        <end position="207"/>
    </location>
</feature>
<dbReference type="InterPro" id="IPR002104">
    <property type="entry name" value="Integrase_catalytic"/>
</dbReference>